<comment type="similarity">
    <text evidence="1">Belongs to the EPG5 family.</text>
</comment>
<evidence type="ECO:0000256" key="3">
    <source>
        <dbReference type="SAM" id="MobiDB-lite"/>
    </source>
</evidence>
<dbReference type="Pfam" id="PF26106">
    <property type="entry name" value="TPR_Epg5_C"/>
    <property type="match status" value="1"/>
</dbReference>
<dbReference type="GO" id="GO:0097352">
    <property type="term" value="P:autophagosome maturation"/>
    <property type="evidence" value="ECO:0007669"/>
    <property type="project" value="TreeGrafter"/>
</dbReference>
<dbReference type="Pfam" id="PF26573">
    <property type="entry name" value="TPR_Epg5_2"/>
    <property type="match status" value="1"/>
</dbReference>
<organism evidence="6 7">
    <name type="scientific">Stylophora pistillata</name>
    <name type="common">Smooth cauliflower coral</name>
    <dbReference type="NCBI Taxonomy" id="50429"/>
    <lineage>
        <taxon>Eukaryota</taxon>
        <taxon>Metazoa</taxon>
        <taxon>Cnidaria</taxon>
        <taxon>Anthozoa</taxon>
        <taxon>Hexacorallia</taxon>
        <taxon>Scleractinia</taxon>
        <taxon>Astrocoeniina</taxon>
        <taxon>Pocilloporidae</taxon>
        <taxon>Stylophora</taxon>
    </lineage>
</organism>
<sequence>MEATKSKRKHKRKSKDAATKSAQAGEESEASKKEATLSTVSERETSEVTKLTENACAAEPVIEDLPRISKSAEKNELNKDVTAKEDVSLNEEELGNVEQNISEKENEQVLPSQKDENETEVVKEQESFNSETTSNMNASGIAVELESKSSAHAEYIMKDDVQGDINKPEILSTFESQAVDKCMAQATTGVEMDANDQIPNQLQKVIETETNATLTSGTLELDHKIKNKDEDQSDKNKSEIVSTLENRGISESTTQALTEDKIERRHQIPDQVVKTKENDTNTIFKSGRLDQDNKVDSSRNLLPQVADKELPLLSHGDVRTPQLYPGLDSKAKKSVTSIRQYRMTLEAFSEDHLKTLYFNPLLEQMESFVENFIKISKQDDHEFYELVNAYFRGRNALALAIKEYEIVLAECEKKKEQLWIDKSFSVTAQGKCLDQINVTHNHNYQQVELNAGVPGEIENMLGKLHKALHETLALQRYTCQLARLHIDMYIFDMLSQSPILRNVSSETLVTELCPVELSPDLQAEIHKLRDCISVLFMFVRQPIQDEEFVNILNGWMEQLVAVLLRVASLADLVFLLNHLLRCAPGFTSKIAQFIQFPVPQFRSHGYNVVDEPYYWDNPLVHHFVAMLSSLLLPVREREVFLQKLALRKEGSMRSISWTIVDDDGESLEDEDPETSWVLIQENDLIALFSQFPFDAIFKHLLKMDPNIPNDCLIESHYHVEHTSSRDIMRMLAFASCVVCVMGRAFRTYEKVRYRAFVKRVGRTIRQVVQYVLDHWSDFRSWRVNICGDSENSIPDSLSSGNQYSLQRLQVEVDQFFLRAAQQIISAHRLGAWQFLADMPFRSVSSETLWKLFWALHVDVTKLDSVESIKQEDSMREDWRDVLESRQGEFTDQLATMSQSEAIFLLTTFTNIATSRDGKERELIEAITTEVYKVSFIASQTRESSSKTGRHLLGTISSVHPFVISVLLENVSATLDTIGKACVYLFSGLSVHLWHPTYRNMDCIKSWLLKADLSSPENQLARYIISNLNWGHMGELGEGDKLFLHQCWHRAVAVSLVEVSALRLPKMPGGISHEAFKEDTGLLKQVTLIATTSYNRLMQPGYEQQLYEWLWEVMLSLRLHPTDLPTPVMQFTQQLPTTDELEAGGEGGLGFASLVKSLSKETVELHNESSLSSMTHAIKAGGQLASYAAIAMTTIGTSRDLFLGEGLDYLTVILNEKCFDAALRIVANVTPMFFGCHEKLTQEARFVTGIHRLSQLDSDNAGYAEKLLQASTVGPYCKRLVGIIQGHVQKFQAPGMVGSMSVVEFWLLTLCALPYWYRDVSVQFLLDNLIKIALRIEGSLFGIQTHLMDAYKLLLRETGNQGVIASIFSWVTSSSTAPPVLWEIKASPDYSYYAYCVLCMETQMEENCGLSVEINKRLLNKPDATVDAVLKKVVKKMKLSWTPLVPSLSIYRWANQALVTEVDHPILPMMWQRFFSLYLQRPVTEPGLAQRSGVGYRFFDSQSYSSMLKKMKQRLQATAEHHRNRSVETGADHDAVTDGDREISKQFEQTRALHEKLTGFYQTLALWLDEPRLHDPTLYLPSLPLPYDAVRLETLLKPEQVPWFDLIFMKKIDMEITESVRCWVKYALGPQKNPPESKATGQWNDRNPETAASRIVRRMKTHPAPLPPPPVKSLEPILPSMTDATLMNKQKLLGIVYNQLQGIATHARKFCGIVGQHVSLDIEYIELIPKMYSNEMSQVVVQVPCRKHQCRGPATLTMKFPAKRANEAIIRKVADNRREQEQVVQNFIQPCPTRLCEGAAYIESIITSLVNKVKSSSERNVQEIISDIGTALFYHVTGAMDENVMTYQPTVQFFTSCVEILGKEFIMNNPSQTEQLLSAILEHTSISVLLVPFFSPNDNPDSFTTMYRRILETADGDLVFSLLTKVYLRHLSIVLMYNFPEQYSDGLRLLCEVLTELWTLICRVFEPWICSQESPIPGNVPVAPWNESEVPQAADMVNLFTDTLNCLQTHLNAPYSETSMMNMFWSFFVSSLAKQGIPEYVLRVYRSKFFQLPWQSFVPTLHNMQLMQEGSKMPELLNAACTFAWHYLDGKTFEQVVSWQVDNGSAELVLDEKSCIWYALRLIRAAAGIVVSEDGSMQPTRPDTAAKRASYVRCIARLLSTCSMDTKHKVKSYGPVILFVLKDIESVAGSGVDPASTASEVCMMMSEALHLLNNCSPVGDVLRVTLDSILQFIRDTSCTMVVLVSISAACRTLANIQYMVSVMETGIQSFFAKHSPPNPIGVQMDADGGWAQVVPSVAVPELAQDEFVQECVRQGALLTLYTNILLKLSSCQSPVQEMSILTDIVTWCSHVKVRREFETKVTLLWHKILELSVRQVYYASGPLQDLTKQLSFLASYLHSLGEDKSSAGLLGAIGFGKKSQLSVQFRFMCRALEAFLLAQMPSNSLLRLEAKAPGYVREPKRTKQLAPGGRVISSTAEAEQALNNLETLRVNKQYASLAEHIMEAYSFIANPLNSLMEGPQFVVMLVRRLFPNDRALAIIADQTNI</sequence>
<feature type="compositionally biased region" description="Polar residues" evidence="3">
    <location>
        <begin position="239"/>
        <end position="256"/>
    </location>
</feature>
<keyword evidence="2" id="KW-0072">Autophagy</keyword>
<evidence type="ECO:0000313" key="7">
    <source>
        <dbReference type="Proteomes" id="UP000225706"/>
    </source>
</evidence>
<reference evidence="7" key="1">
    <citation type="journal article" date="2017" name="bioRxiv">
        <title>Comparative analysis of the genomes of Stylophora pistillata and Acropora digitifera provides evidence for extensive differences between species of corals.</title>
        <authorList>
            <person name="Voolstra C.R."/>
            <person name="Li Y."/>
            <person name="Liew Y.J."/>
            <person name="Baumgarten S."/>
            <person name="Zoccola D."/>
            <person name="Flot J.-F."/>
            <person name="Tambutte S."/>
            <person name="Allemand D."/>
            <person name="Aranda M."/>
        </authorList>
    </citation>
    <scope>NUCLEOTIDE SEQUENCE [LARGE SCALE GENOMIC DNA]</scope>
</reference>
<feature type="domain" description="Epg5-like central TPR repeats" evidence="4">
    <location>
        <begin position="1867"/>
        <end position="1925"/>
    </location>
</feature>
<keyword evidence="7" id="KW-1185">Reference proteome</keyword>
<evidence type="ECO:0000256" key="2">
    <source>
        <dbReference type="ARBA" id="ARBA00023006"/>
    </source>
</evidence>
<feature type="domain" description="Epg5-like central TPR repeats" evidence="4">
    <location>
        <begin position="1952"/>
        <end position="2068"/>
    </location>
</feature>
<feature type="compositionally biased region" description="Basic residues" evidence="3">
    <location>
        <begin position="1"/>
        <end position="14"/>
    </location>
</feature>
<feature type="region of interest" description="Disordered" evidence="3">
    <location>
        <begin position="1"/>
        <end position="138"/>
    </location>
</feature>
<proteinExistence type="inferred from homology"/>
<dbReference type="OrthoDB" id="75419at2759"/>
<evidence type="ECO:0000259" key="5">
    <source>
        <dbReference type="Pfam" id="PF26573"/>
    </source>
</evidence>
<name>A0A2B4SMW4_STYPI</name>
<dbReference type="Pfam" id="PF26103">
    <property type="entry name" value="TPR_Epg5"/>
    <property type="match status" value="2"/>
</dbReference>
<gene>
    <name evidence="6" type="primary">Epg5</name>
    <name evidence="6" type="ORF">AWC38_SpisGene5324</name>
</gene>
<dbReference type="Proteomes" id="UP000225706">
    <property type="component" value="Unassembled WGS sequence"/>
</dbReference>
<dbReference type="GO" id="GO:0005737">
    <property type="term" value="C:cytoplasm"/>
    <property type="evidence" value="ECO:0007669"/>
    <property type="project" value="TreeGrafter"/>
</dbReference>
<dbReference type="InterPro" id="IPR059030">
    <property type="entry name" value="TPR_Epg5_mid"/>
</dbReference>
<protein>
    <submittedName>
        <fullName evidence="6">Ectopic P granules protein 5-like</fullName>
    </submittedName>
</protein>
<feature type="compositionally biased region" description="Basic and acidic residues" evidence="3">
    <location>
        <begin position="64"/>
        <end position="87"/>
    </location>
</feature>
<evidence type="ECO:0000313" key="6">
    <source>
        <dbReference type="EMBL" id="PFX29862.1"/>
    </source>
</evidence>
<feature type="compositionally biased region" description="Polar residues" evidence="3">
    <location>
        <begin position="127"/>
        <end position="138"/>
    </location>
</feature>
<comment type="caution">
    <text evidence="6">The sequence shown here is derived from an EMBL/GenBank/DDBJ whole genome shotgun (WGS) entry which is preliminary data.</text>
</comment>
<feature type="region of interest" description="Disordered" evidence="3">
    <location>
        <begin position="225"/>
        <end position="256"/>
    </location>
</feature>
<evidence type="ECO:0000256" key="1">
    <source>
        <dbReference type="ARBA" id="ARBA00010948"/>
    </source>
</evidence>
<dbReference type="PANTHER" id="PTHR31139">
    <property type="entry name" value="ECTOPIC P GRANULES PROTEIN 5 HOMOLOG"/>
    <property type="match status" value="1"/>
</dbReference>
<dbReference type="EMBL" id="LSMT01000059">
    <property type="protein sequence ID" value="PFX29862.1"/>
    <property type="molecule type" value="Genomic_DNA"/>
</dbReference>
<feature type="domain" description="Epg5-like TPR" evidence="5">
    <location>
        <begin position="1405"/>
        <end position="1606"/>
    </location>
</feature>
<evidence type="ECO:0000259" key="4">
    <source>
        <dbReference type="Pfam" id="PF26103"/>
    </source>
</evidence>
<dbReference type="PANTHER" id="PTHR31139:SF4">
    <property type="entry name" value="ECTOPIC P GRANULES PROTEIN 5 HOMOLOG"/>
    <property type="match status" value="1"/>
</dbReference>
<feature type="compositionally biased region" description="Basic and acidic residues" evidence="3">
    <location>
        <begin position="101"/>
        <end position="126"/>
    </location>
</feature>
<feature type="compositionally biased region" description="Basic and acidic residues" evidence="3">
    <location>
        <begin position="225"/>
        <end position="238"/>
    </location>
</feature>
<dbReference type="InterPro" id="IPR051436">
    <property type="entry name" value="Autophagy-related_EPG5"/>
</dbReference>
<feature type="compositionally biased region" description="Basic and acidic residues" evidence="3">
    <location>
        <begin position="29"/>
        <end position="47"/>
    </location>
</feature>
<accession>A0A2B4SMW4</accession>
<dbReference type="InterPro" id="IPR058750">
    <property type="entry name" value="TPR_Epg5"/>
</dbReference>
<dbReference type="STRING" id="50429.A0A2B4SMW4"/>